<dbReference type="Pfam" id="PF01351">
    <property type="entry name" value="RNase_HII"/>
    <property type="match status" value="1"/>
</dbReference>
<keyword evidence="8 12" id="KW-0479">Metal-binding</keyword>
<comment type="catalytic activity">
    <reaction evidence="1 12 13">
        <text>Endonucleolytic cleavage to 5'-phosphomonoester.</text>
        <dbReference type="EC" id="3.1.26.4"/>
    </reaction>
</comment>
<comment type="cofactor">
    <cofactor evidence="2">
        <name>Mg(2+)</name>
        <dbReference type="ChEBI" id="CHEBI:18420"/>
    </cofactor>
</comment>
<evidence type="ECO:0000256" key="6">
    <source>
        <dbReference type="ARBA" id="ARBA00022490"/>
    </source>
</evidence>
<accession>A0A5N5U9V3</accession>
<dbReference type="NCBIfam" id="TIGR00729">
    <property type="entry name" value="ribonuclease HII"/>
    <property type="match status" value="1"/>
</dbReference>
<comment type="similarity">
    <text evidence="5 13">Belongs to the RNase HII family.</text>
</comment>
<dbReference type="Proteomes" id="UP000326865">
    <property type="component" value="Unassembled WGS sequence"/>
</dbReference>
<dbReference type="Gene3D" id="1.10.10.460">
    <property type="entry name" value="Ribonuclease hii. Domain 2"/>
    <property type="match status" value="1"/>
</dbReference>
<evidence type="ECO:0000313" key="15">
    <source>
        <dbReference type="EMBL" id="KAB7514631.1"/>
    </source>
</evidence>
<keyword evidence="10 12" id="KW-0378">Hydrolase</keyword>
<keyword evidence="11" id="KW-0464">Manganese</keyword>
<evidence type="ECO:0000256" key="12">
    <source>
        <dbReference type="PROSITE-ProRule" id="PRU01319"/>
    </source>
</evidence>
<evidence type="ECO:0000313" key="16">
    <source>
        <dbReference type="EMBL" id="KAB7519490.1"/>
    </source>
</evidence>
<keyword evidence="6" id="KW-0963">Cytoplasm</keyword>
<evidence type="ECO:0000256" key="5">
    <source>
        <dbReference type="ARBA" id="ARBA00007383"/>
    </source>
</evidence>
<dbReference type="GO" id="GO:0043137">
    <property type="term" value="P:DNA replication, removal of RNA primer"/>
    <property type="evidence" value="ECO:0007669"/>
    <property type="project" value="TreeGrafter"/>
</dbReference>
<dbReference type="GO" id="GO:0005737">
    <property type="term" value="C:cytoplasm"/>
    <property type="evidence" value="ECO:0007669"/>
    <property type="project" value="UniProtKB-SubCell"/>
</dbReference>
<keyword evidence="7 12" id="KW-0540">Nuclease</keyword>
<gene>
    <name evidence="15" type="ORF">DM867_05805</name>
    <name evidence="16" type="ORF">DP108_05165</name>
</gene>
<proteinExistence type="inferred from homology"/>
<evidence type="ECO:0000313" key="17">
    <source>
        <dbReference type="Proteomes" id="UP000326207"/>
    </source>
</evidence>
<dbReference type="Proteomes" id="UP000326207">
    <property type="component" value="Unassembled WGS sequence"/>
</dbReference>
<feature type="binding site" evidence="12">
    <location>
        <position position="98"/>
    </location>
    <ligand>
        <name>a divalent metal cation</name>
        <dbReference type="ChEBI" id="CHEBI:60240"/>
    </ligand>
</feature>
<evidence type="ECO:0000256" key="9">
    <source>
        <dbReference type="ARBA" id="ARBA00022759"/>
    </source>
</evidence>
<dbReference type="PANTHER" id="PTHR10954">
    <property type="entry name" value="RIBONUCLEASE H2 SUBUNIT A"/>
    <property type="match status" value="1"/>
</dbReference>
<evidence type="ECO:0000256" key="10">
    <source>
        <dbReference type="ARBA" id="ARBA00022801"/>
    </source>
</evidence>
<dbReference type="GO" id="GO:0006298">
    <property type="term" value="P:mismatch repair"/>
    <property type="evidence" value="ECO:0007669"/>
    <property type="project" value="TreeGrafter"/>
</dbReference>
<dbReference type="EMBL" id="QKKZ01000002">
    <property type="protein sequence ID" value="KAB7514631.1"/>
    <property type="molecule type" value="Genomic_DNA"/>
</dbReference>
<evidence type="ECO:0000313" key="18">
    <source>
        <dbReference type="Proteomes" id="UP000326865"/>
    </source>
</evidence>
<evidence type="ECO:0000256" key="7">
    <source>
        <dbReference type="ARBA" id="ARBA00022722"/>
    </source>
</evidence>
<dbReference type="PROSITE" id="PS51975">
    <property type="entry name" value="RNASE_H_2"/>
    <property type="match status" value="1"/>
</dbReference>
<dbReference type="PANTHER" id="PTHR10954:SF23">
    <property type="entry name" value="RIBONUCLEASE"/>
    <property type="match status" value="1"/>
</dbReference>
<organism evidence="16 17">
    <name type="scientific">Halosegnis rubeus</name>
    <dbReference type="NCBI Taxonomy" id="2212850"/>
    <lineage>
        <taxon>Archaea</taxon>
        <taxon>Methanobacteriati</taxon>
        <taxon>Methanobacteriota</taxon>
        <taxon>Stenosarchaea group</taxon>
        <taxon>Halobacteria</taxon>
        <taxon>Halobacteriales</taxon>
        <taxon>Natronomonadaceae</taxon>
        <taxon>Halosegnis</taxon>
    </lineage>
</organism>
<comment type="caution">
    <text evidence="16">The sequence shown here is derived from an EMBL/GenBank/DDBJ whole genome shotgun (WGS) entry which is preliminary data.</text>
</comment>
<reference evidence="17 18" key="1">
    <citation type="submission" date="2019-10" db="EMBL/GenBank/DDBJ databases">
        <title>Unraveling microbial dark matter from salterns through culturing: the case of the genus Halosegnis.</title>
        <authorList>
            <person name="Duran-Viseras A."/>
            <person name="Andrei A.-S."/>
            <person name="Vera-Gargallo B."/>
            <person name="Ghai R."/>
            <person name="Sanchez-Porro C."/>
            <person name="Ventosa A."/>
        </authorList>
    </citation>
    <scope>NUCLEOTIDE SEQUENCE [LARGE SCALE GENOMIC DNA]</scope>
    <source>
        <strain evidence="15 18">F18-79</strain>
        <strain evidence="16 17">F19-13</strain>
    </source>
</reference>
<feature type="binding site" evidence="12">
    <location>
        <position position="7"/>
    </location>
    <ligand>
        <name>a divalent metal cation</name>
        <dbReference type="ChEBI" id="CHEBI:60240"/>
    </ligand>
</feature>
<comment type="subcellular location">
    <subcellularLocation>
        <location evidence="4">Cytoplasm</location>
    </subcellularLocation>
</comment>
<dbReference type="InterPro" id="IPR036397">
    <property type="entry name" value="RNaseH_sf"/>
</dbReference>
<dbReference type="AlphaFoldDB" id="A0A5N5UL52"/>
<comment type="function">
    <text evidence="3 13">Endonuclease that specifically degrades the RNA of RNA-DNA hybrids.</text>
</comment>
<evidence type="ECO:0000259" key="14">
    <source>
        <dbReference type="PROSITE" id="PS51975"/>
    </source>
</evidence>
<dbReference type="Gene3D" id="3.30.420.10">
    <property type="entry name" value="Ribonuclease H-like superfamily/Ribonuclease H"/>
    <property type="match status" value="1"/>
</dbReference>
<evidence type="ECO:0000256" key="8">
    <source>
        <dbReference type="ARBA" id="ARBA00022723"/>
    </source>
</evidence>
<dbReference type="InterPro" id="IPR024567">
    <property type="entry name" value="RNase_HII/HIII_dom"/>
</dbReference>
<evidence type="ECO:0000256" key="2">
    <source>
        <dbReference type="ARBA" id="ARBA00001946"/>
    </source>
</evidence>
<dbReference type="GO" id="GO:0032299">
    <property type="term" value="C:ribonuclease H2 complex"/>
    <property type="evidence" value="ECO:0007669"/>
    <property type="project" value="TreeGrafter"/>
</dbReference>
<accession>A0A5N5UL52</accession>
<feature type="domain" description="RNase H type-2" evidence="14">
    <location>
        <begin position="1"/>
        <end position="203"/>
    </location>
</feature>
<dbReference type="CDD" id="cd07180">
    <property type="entry name" value="RNase_HII_archaea_like"/>
    <property type="match status" value="1"/>
</dbReference>
<dbReference type="GO" id="GO:0003723">
    <property type="term" value="F:RNA binding"/>
    <property type="evidence" value="ECO:0007669"/>
    <property type="project" value="UniProtKB-UniRule"/>
</dbReference>
<name>A0A5N5UL52_9EURY</name>
<keyword evidence="18" id="KW-1185">Reference proteome</keyword>
<dbReference type="GO" id="GO:0046872">
    <property type="term" value="F:metal ion binding"/>
    <property type="evidence" value="ECO:0007669"/>
    <property type="project" value="UniProtKB-KW"/>
</dbReference>
<protein>
    <recommendedName>
        <fullName evidence="13">Ribonuclease</fullName>
        <ecNumber evidence="13">3.1.26.4</ecNumber>
    </recommendedName>
</protein>
<dbReference type="FunFam" id="1.10.10.460:FF:000001">
    <property type="entry name" value="Ribonuclease"/>
    <property type="match status" value="1"/>
</dbReference>
<dbReference type="InterPro" id="IPR023160">
    <property type="entry name" value="RNase_HII_hlx-loop-hlx_cap_dom"/>
</dbReference>
<sequence length="209" mass="22047">MHFGVDEAGKGPVLGSMFAACVRGDREDLPDGVADSKRLSPTRRGALDTAIRDACDVGVAEIPVARIDGEEDMNTLTVRAHAEAIDAGARDGDTGLCDAGDTSESRFARRVADACARTVEVDARHRADDDDPLVAAGSIVAKVARDGHVAQLAAEYGEVGSGYPSDATTREFLREYVTEHGTLPACARASWKTSEDVLAAAEQSALDRF</sequence>
<dbReference type="EMBL" id="QMDY01000002">
    <property type="protein sequence ID" value="KAB7519490.1"/>
    <property type="molecule type" value="Genomic_DNA"/>
</dbReference>
<dbReference type="EC" id="3.1.26.4" evidence="13"/>
<dbReference type="InterPro" id="IPR001352">
    <property type="entry name" value="RNase_HII/HIII"/>
</dbReference>
<feature type="binding site" evidence="12">
    <location>
        <position position="6"/>
    </location>
    <ligand>
        <name>a divalent metal cation</name>
        <dbReference type="ChEBI" id="CHEBI:60240"/>
    </ligand>
</feature>
<dbReference type="SUPFAM" id="SSF53098">
    <property type="entry name" value="Ribonuclease H-like"/>
    <property type="match status" value="1"/>
</dbReference>
<evidence type="ECO:0000256" key="1">
    <source>
        <dbReference type="ARBA" id="ARBA00000077"/>
    </source>
</evidence>
<evidence type="ECO:0000256" key="4">
    <source>
        <dbReference type="ARBA" id="ARBA00004496"/>
    </source>
</evidence>
<comment type="cofactor">
    <cofactor evidence="12">
        <name>Mn(2+)</name>
        <dbReference type="ChEBI" id="CHEBI:29035"/>
    </cofactor>
    <cofactor evidence="12">
        <name>Mg(2+)</name>
        <dbReference type="ChEBI" id="CHEBI:18420"/>
    </cofactor>
    <text evidence="12">Manganese or magnesium. Binds 1 divalent metal ion per monomer in the absence of substrate. May bind a second metal ion after substrate binding.</text>
</comment>
<dbReference type="GO" id="GO:0004523">
    <property type="term" value="F:RNA-DNA hybrid ribonuclease activity"/>
    <property type="evidence" value="ECO:0007669"/>
    <property type="project" value="UniProtKB-UniRule"/>
</dbReference>
<evidence type="ECO:0000256" key="3">
    <source>
        <dbReference type="ARBA" id="ARBA00004065"/>
    </source>
</evidence>
<evidence type="ECO:0000256" key="13">
    <source>
        <dbReference type="RuleBase" id="RU003515"/>
    </source>
</evidence>
<dbReference type="RefSeq" id="WP_152133886.1">
    <property type="nucleotide sequence ID" value="NZ_QKKZ01000002.1"/>
</dbReference>
<dbReference type="InterPro" id="IPR012337">
    <property type="entry name" value="RNaseH-like_sf"/>
</dbReference>
<evidence type="ECO:0000256" key="11">
    <source>
        <dbReference type="ARBA" id="ARBA00023211"/>
    </source>
</evidence>
<dbReference type="InterPro" id="IPR004649">
    <property type="entry name" value="RNase_H2_suA"/>
</dbReference>
<keyword evidence="9 12" id="KW-0255">Endonuclease</keyword>